<sequence>MSLYKKVATIGGRFFKLKTLFKYGFNYSPMYRRSTAKVIEVSEDLLEVKIKLPISYKNRNYVNSIFGGSMFSAVDPIPMVQLINLLDDDYVVWDKSAEVFFKKPAKEDLYARFTYTTEELDSIKQQVSEKNEIEILKNTVLTNKNETTIFCEVKKTIYVANKSYYKQKRKQARTTLK</sequence>
<dbReference type="Proteomes" id="UP001501758">
    <property type="component" value="Unassembled WGS sequence"/>
</dbReference>
<dbReference type="Pfam" id="PF14539">
    <property type="entry name" value="DUF4442"/>
    <property type="match status" value="1"/>
</dbReference>
<dbReference type="EMBL" id="BAAAGE010000007">
    <property type="protein sequence ID" value="GAA0732743.1"/>
    <property type="molecule type" value="Genomic_DNA"/>
</dbReference>
<organism evidence="1 2">
    <name type="scientific">Aquimarina litoralis</name>
    <dbReference type="NCBI Taxonomy" id="584605"/>
    <lineage>
        <taxon>Bacteria</taxon>
        <taxon>Pseudomonadati</taxon>
        <taxon>Bacteroidota</taxon>
        <taxon>Flavobacteriia</taxon>
        <taxon>Flavobacteriales</taxon>
        <taxon>Flavobacteriaceae</taxon>
        <taxon>Aquimarina</taxon>
    </lineage>
</organism>
<protein>
    <submittedName>
        <fullName evidence="1">DUF4442 domain-containing protein</fullName>
    </submittedName>
</protein>
<evidence type="ECO:0000313" key="1">
    <source>
        <dbReference type="EMBL" id="GAA0732743.1"/>
    </source>
</evidence>
<dbReference type="RefSeq" id="WP_343914616.1">
    <property type="nucleotide sequence ID" value="NZ_BAAAGE010000007.1"/>
</dbReference>
<comment type="caution">
    <text evidence="1">The sequence shown here is derived from an EMBL/GenBank/DDBJ whole genome shotgun (WGS) entry which is preliminary data.</text>
</comment>
<gene>
    <name evidence="1" type="ORF">GCM10009430_46190</name>
</gene>
<name>A0ABP3UGS5_9FLAO</name>
<dbReference type="InterPro" id="IPR029069">
    <property type="entry name" value="HotDog_dom_sf"/>
</dbReference>
<proteinExistence type="predicted"/>
<dbReference type="SUPFAM" id="SSF54637">
    <property type="entry name" value="Thioesterase/thiol ester dehydrase-isomerase"/>
    <property type="match status" value="1"/>
</dbReference>
<evidence type="ECO:0000313" key="2">
    <source>
        <dbReference type="Proteomes" id="UP001501758"/>
    </source>
</evidence>
<accession>A0ABP3UGS5</accession>
<keyword evidence="2" id="KW-1185">Reference proteome</keyword>
<reference evidence="2" key="1">
    <citation type="journal article" date="2019" name="Int. J. Syst. Evol. Microbiol.">
        <title>The Global Catalogue of Microorganisms (GCM) 10K type strain sequencing project: providing services to taxonomists for standard genome sequencing and annotation.</title>
        <authorList>
            <consortium name="The Broad Institute Genomics Platform"/>
            <consortium name="The Broad Institute Genome Sequencing Center for Infectious Disease"/>
            <person name="Wu L."/>
            <person name="Ma J."/>
        </authorList>
    </citation>
    <scope>NUCLEOTIDE SEQUENCE [LARGE SCALE GENOMIC DNA]</scope>
    <source>
        <strain evidence="2">JCM 15974</strain>
    </source>
</reference>
<dbReference type="Gene3D" id="3.10.129.10">
    <property type="entry name" value="Hotdog Thioesterase"/>
    <property type="match status" value="1"/>
</dbReference>
<dbReference type="InterPro" id="IPR027961">
    <property type="entry name" value="DUF4442"/>
</dbReference>